<dbReference type="InterPro" id="IPR036768">
    <property type="entry name" value="PolIII_chi_sf"/>
</dbReference>
<gene>
    <name evidence="1" type="ORF">OPS25_03015</name>
</gene>
<dbReference type="Proteomes" id="UP001142810">
    <property type="component" value="Unassembled WGS sequence"/>
</dbReference>
<keyword evidence="2" id="KW-1185">Reference proteome</keyword>
<organism evidence="1 2">
    <name type="scientific">Alteromonas aquimaris</name>
    <dbReference type="NCBI Taxonomy" id="2998417"/>
    <lineage>
        <taxon>Bacteria</taxon>
        <taxon>Pseudomonadati</taxon>
        <taxon>Pseudomonadota</taxon>
        <taxon>Gammaproteobacteria</taxon>
        <taxon>Alteromonadales</taxon>
        <taxon>Alteromonadaceae</taxon>
        <taxon>Alteromonas/Salinimonas group</taxon>
        <taxon>Alteromonas</taxon>
    </lineage>
</organism>
<evidence type="ECO:0000313" key="2">
    <source>
        <dbReference type="Proteomes" id="UP001142810"/>
    </source>
</evidence>
<accession>A0ABT3P3Z0</accession>
<evidence type="ECO:0000313" key="1">
    <source>
        <dbReference type="EMBL" id="MCW8107473.1"/>
    </source>
</evidence>
<dbReference type="InterPro" id="IPR007459">
    <property type="entry name" value="DNA_pol3_chi"/>
</dbReference>
<protein>
    <submittedName>
        <fullName evidence="1">DNA polymerase III subunit chi</fullName>
    </submittedName>
</protein>
<reference evidence="1" key="1">
    <citation type="submission" date="2022-11" db="EMBL/GenBank/DDBJ databases">
        <title>Alteromonas sp. nov., isolated from sea water of the Qingdao.</title>
        <authorList>
            <person name="Wang Q."/>
        </authorList>
    </citation>
    <scope>NUCLEOTIDE SEQUENCE</scope>
    <source>
        <strain evidence="1">ASW11-7</strain>
    </source>
</reference>
<comment type="caution">
    <text evidence="1">The sequence shown here is derived from an EMBL/GenBank/DDBJ whole genome shotgun (WGS) entry which is preliminary data.</text>
</comment>
<dbReference type="Gene3D" id="3.40.50.10110">
    <property type="entry name" value="DNA polymerase III subunit chi"/>
    <property type="match status" value="1"/>
</dbReference>
<dbReference type="Pfam" id="PF04364">
    <property type="entry name" value="DNA_pol3_chi"/>
    <property type="match status" value="1"/>
</dbReference>
<dbReference type="PANTHER" id="PTHR38767">
    <property type="entry name" value="DNA POLYMERASE III SUBUNIT CHI"/>
    <property type="match status" value="1"/>
</dbReference>
<dbReference type="RefSeq" id="WP_265616182.1">
    <property type="nucleotide sequence ID" value="NZ_JAPFRD010000005.1"/>
</dbReference>
<dbReference type="PANTHER" id="PTHR38767:SF1">
    <property type="entry name" value="DNA POLYMERASE III SUBUNIT CHI"/>
    <property type="match status" value="1"/>
</dbReference>
<dbReference type="EMBL" id="JAPFRD010000005">
    <property type="protein sequence ID" value="MCW8107473.1"/>
    <property type="molecule type" value="Genomic_DNA"/>
</dbReference>
<dbReference type="SUPFAM" id="SSF102400">
    <property type="entry name" value="DNA polymerase III chi subunit"/>
    <property type="match status" value="1"/>
</dbReference>
<sequence>MPQVVFYALGKAQQASHRACELVADAYSKRQRCRILCASQKQAEDVDELLWQMPADRFIPHNLHGEGPTSGTPVEICWLPDQVEKCHVIINLTDELVSQPQRFLFIYDFVPAEEEAKQKARLRYKHYQQAGFAMQFESVEN</sequence>
<proteinExistence type="predicted"/>
<name>A0ABT3P3Z0_9ALTE</name>